<feature type="compositionally biased region" description="Basic and acidic residues" evidence="1">
    <location>
        <begin position="468"/>
        <end position="487"/>
    </location>
</feature>
<reference evidence="3 4" key="1">
    <citation type="submission" date="2019-12" db="EMBL/GenBank/DDBJ databases">
        <title>Draft Genome Sequence of Bifidobacterium adolescentis ZJ2.</title>
        <authorList>
            <person name="Jin Z."/>
        </authorList>
    </citation>
    <scope>NUCLEOTIDE SEQUENCE [LARGE SCALE GENOMIC DNA]</scope>
    <source>
        <strain evidence="3 4">ZJ2</strain>
    </source>
</reference>
<dbReference type="PANTHER" id="PTHR35004:SF7">
    <property type="entry name" value="INTEGRASE PROTEIN"/>
    <property type="match status" value="1"/>
</dbReference>
<dbReference type="AlphaFoldDB" id="A0A6I6R171"/>
<dbReference type="GO" id="GO:0003676">
    <property type="term" value="F:nucleic acid binding"/>
    <property type="evidence" value="ECO:0007669"/>
    <property type="project" value="InterPro"/>
</dbReference>
<feature type="domain" description="Integrase catalytic" evidence="2">
    <location>
        <begin position="125"/>
        <end position="296"/>
    </location>
</feature>
<evidence type="ECO:0000256" key="1">
    <source>
        <dbReference type="SAM" id="MobiDB-lite"/>
    </source>
</evidence>
<dbReference type="PROSITE" id="PS50994">
    <property type="entry name" value="INTEGRASE"/>
    <property type="match status" value="1"/>
</dbReference>
<feature type="region of interest" description="Disordered" evidence="1">
    <location>
        <begin position="459"/>
        <end position="487"/>
    </location>
</feature>
<dbReference type="SUPFAM" id="SSF46689">
    <property type="entry name" value="Homeodomain-like"/>
    <property type="match status" value="1"/>
</dbReference>
<accession>A0A6I6R171</accession>
<proteinExistence type="predicted"/>
<dbReference type="Gene3D" id="3.30.420.10">
    <property type="entry name" value="Ribonuclease H-like superfamily/Ribonuclease H"/>
    <property type="match status" value="1"/>
</dbReference>
<organism evidence="3 4">
    <name type="scientific">Bifidobacterium adolescentis</name>
    <dbReference type="NCBI Taxonomy" id="1680"/>
    <lineage>
        <taxon>Bacteria</taxon>
        <taxon>Bacillati</taxon>
        <taxon>Actinomycetota</taxon>
        <taxon>Actinomycetes</taxon>
        <taxon>Bifidobacteriales</taxon>
        <taxon>Bifidobacteriaceae</taxon>
        <taxon>Bifidobacterium</taxon>
    </lineage>
</organism>
<dbReference type="PANTHER" id="PTHR35004">
    <property type="entry name" value="TRANSPOSASE RV3428C-RELATED"/>
    <property type="match status" value="1"/>
</dbReference>
<dbReference type="EMBL" id="CP047129">
    <property type="protein sequence ID" value="QHB63344.1"/>
    <property type="molecule type" value="Genomic_DNA"/>
</dbReference>
<dbReference type="RefSeq" id="WP_159140752.1">
    <property type="nucleotide sequence ID" value="NZ_CP047129.1"/>
</dbReference>
<dbReference type="InterPro" id="IPR001584">
    <property type="entry name" value="Integrase_cat-core"/>
</dbReference>
<dbReference type="InterPro" id="IPR009057">
    <property type="entry name" value="Homeodomain-like_sf"/>
</dbReference>
<evidence type="ECO:0000313" key="4">
    <source>
        <dbReference type="Proteomes" id="UP000464884"/>
    </source>
</evidence>
<dbReference type="InterPro" id="IPR012337">
    <property type="entry name" value="RNaseH-like_sf"/>
</dbReference>
<protein>
    <submittedName>
        <fullName evidence="3">IS21 family transposase</fullName>
    </submittedName>
</protein>
<dbReference type="InterPro" id="IPR036397">
    <property type="entry name" value="RNaseH_sf"/>
</dbReference>
<sequence length="487" mass="54920">MTTPVRVQQSIRQLETKGLTHTQIAKELGVSRTTVVKYATRDYSPTPTAGRGGSRSLVVGEYARKADEWLEADLRMPRKQRHTARRVHERLVDECGFEGSYSSVQRWVKRWRQRHRGEAEGFSELEWAPGSAQVDFGQALAVIAGVERTVHFLVVSFPYSNMRYVAALPGETAECVCHGLNRVFSHTGMVPRVLVFDNATGVGHRRVDGTVTQTRLFSLFCAHYGFETRFCNPYSGWEKGSTENAVGFLRRNLMVPTPSAEGWDRLTDAWLERCDGLARGDHYREGVPIRDLFETDLDHMLPLPPSMFDACDWRGVKADRTGTVTIDSNRYLAGPKWHSMRLMAGVRALRVELRSMDGEPIVTLERRWGRSPDTATDPLSLLAIIARKPRSWGESPIRSEFPEETRALLDRMEPRERGLLVDDIRHAAVASGFHAAAMAVAEIIAAGRRPDRAAIDQTARRLAQGDGPESRARLDAYSRFMREDRDE</sequence>
<dbReference type="NCBIfam" id="NF033546">
    <property type="entry name" value="transpos_IS21"/>
    <property type="match status" value="1"/>
</dbReference>
<name>A0A6I6R171_BIFAD</name>
<dbReference type="Proteomes" id="UP000464884">
    <property type="component" value="Chromosome"/>
</dbReference>
<evidence type="ECO:0000313" key="3">
    <source>
        <dbReference type="EMBL" id="QHB63344.1"/>
    </source>
</evidence>
<dbReference type="SUPFAM" id="SSF53098">
    <property type="entry name" value="Ribonuclease H-like"/>
    <property type="match status" value="1"/>
</dbReference>
<evidence type="ECO:0000259" key="2">
    <source>
        <dbReference type="PROSITE" id="PS50994"/>
    </source>
</evidence>
<dbReference type="GO" id="GO:0015074">
    <property type="term" value="P:DNA integration"/>
    <property type="evidence" value="ECO:0007669"/>
    <property type="project" value="InterPro"/>
</dbReference>
<gene>
    <name evidence="3" type="ORF">F3K97_08975</name>
</gene>